<evidence type="ECO:0008006" key="3">
    <source>
        <dbReference type="Google" id="ProtNLM"/>
    </source>
</evidence>
<keyword evidence="2" id="KW-1185">Reference proteome</keyword>
<dbReference type="InterPro" id="IPR002763">
    <property type="entry name" value="DUF72"/>
</dbReference>
<dbReference type="PANTHER" id="PTHR30348">
    <property type="entry name" value="UNCHARACTERIZED PROTEIN YECE"/>
    <property type="match status" value="1"/>
</dbReference>
<evidence type="ECO:0000313" key="1">
    <source>
        <dbReference type="EMBL" id="RKD17255.1"/>
    </source>
</evidence>
<dbReference type="SUPFAM" id="SSF117396">
    <property type="entry name" value="TM1631-like"/>
    <property type="match status" value="1"/>
</dbReference>
<dbReference type="RefSeq" id="WP_120181446.1">
    <property type="nucleotide sequence ID" value="NZ_MBTA01000012.1"/>
</dbReference>
<proteinExistence type="predicted"/>
<dbReference type="InterPro" id="IPR036520">
    <property type="entry name" value="UPF0759_sf"/>
</dbReference>
<name>A0A419S7E6_9SPHI</name>
<reference evidence="1 2" key="1">
    <citation type="submission" date="2016-07" db="EMBL/GenBank/DDBJ databases">
        <title>Genome of Pelobium manganitolerans.</title>
        <authorList>
            <person name="Wu S."/>
            <person name="Wang G."/>
        </authorList>
    </citation>
    <scope>NUCLEOTIDE SEQUENCE [LARGE SCALE GENOMIC DNA]</scope>
    <source>
        <strain evidence="1 2">YS-25</strain>
    </source>
</reference>
<organism evidence="1 2">
    <name type="scientific">Pelobium manganitolerans</name>
    <dbReference type="NCBI Taxonomy" id="1842495"/>
    <lineage>
        <taxon>Bacteria</taxon>
        <taxon>Pseudomonadati</taxon>
        <taxon>Bacteroidota</taxon>
        <taxon>Sphingobacteriia</taxon>
        <taxon>Sphingobacteriales</taxon>
        <taxon>Sphingobacteriaceae</taxon>
        <taxon>Pelobium</taxon>
    </lineage>
</organism>
<dbReference type="PANTHER" id="PTHR30348:SF4">
    <property type="entry name" value="DUF72 DOMAIN-CONTAINING PROTEIN"/>
    <property type="match status" value="1"/>
</dbReference>
<evidence type="ECO:0000313" key="2">
    <source>
        <dbReference type="Proteomes" id="UP000283433"/>
    </source>
</evidence>
<gene>
    <name evidence="1" type="ORF">BCY91_03710</name>
</gene>
<dbReference type="OrthoDB" id="9780310at2"/>
<dbReference type="Pfam" id="PF01904">
    <property type="entry name" value="DUF72"/>
    <property type="match status" value="1"/>
</dbReference>
<dbReference type="Proteomes" id="UP000283433">
    <property type="component" value="Unassembled WGS sequence"/>
</dbReference>
<comment type="caution">
    <text evidence="1">The sequence shown here is derived from an EMBL/GenBank/DDBJ whole genome shotgun (WGS) entry which is preliminary data.</text>
</comment>
<protein>
    <recommendedName>
        <fullName evidence="3">DUF72 domain-containing protein</fullName>
    </recommendedName>
</protein>
<dbReference type="EMBL" id="MBTA01000012">
    <property type="protein sequence ID" value="RKD17255.1"/>
    <property type="molecule type" value="Genomic_DNA"/>
</dbReference>
<accession>A0A419S7E6</accession>
<dbReference type="AlphaFoldDB" id="A0A419S7E6"/>
<sequence>MDGKKFIGCSGYYYSYWKNRFYPEGTPAKDWLSYYAKVFKTVELNGTFYRTPRITTLQKYVAQTLSNFKFSAKMNRYITHVLRLKNCKTEIDNYLQLLQDGLSDKLANVLFQLPASFKFSTENLENILENVPHQSGSVIEFRDISWWTEEVYEAFKKAQLTFCNVDFPGLASHIVHTSNLFYLRMHGSPELFKSSYSTRELKIYAKHIPQDKDAFIYFNNTVYEAGYQNAQELIEILKAD</sequence>
<dbReference type="Gene3D" id="3.20.20.410">
    <property type="entry name" value="Protein of unknown function UPF0759"/>
    <property type="match status" value="1"/>
</dbReference>